<name>A0A2L0ESV5_SORCE</name>
<sequence length="110" mass="12174">MAVDIFNGEGLLQMLVWRCVFAKHEAHLLDGLEALKNGLRRFMALRDQGSAQGGPERLTEDDIQRLERLSSLVQQWLSGGELSPEIEELARKLWGVLADPGAGVLMLPPP</sequence>
<organism evidence="1 2">
    <name type="scientific">Sorangium cellulosum</name>
    <name type="common">Polyangium cellulosum</name>
    <dbReference type="NCBI Taxonomy" id="56"/>
    <lineage>
        <taxon>Bacteria</taxon>
        <taxon>Pseudomonadati</taxon>
        <taxon>Myxococcota</taxon>
        <taxon>Polyangia</taxon>
        <taxon>Polyangiales</taxon>
        <taxon>Polyangiaceae</taxon>
        <taxon>Sorangium</taxon>
    </lineage>
</organism>
<evidence type="ECO:0000313" key="1">
    <source>
        <dbReference type="EMBL" id="AUX42364.1"/>
    </source>
</evidence>
<evidence type="ECO:0000313" key="2">
    <source>
        <dbReference type="Proteomes" id="UP000238348"/>
    </source>
</evidence>
<proteinExistence type="predicted"/>
<dbReference type="AlphaFoldDB" id="A0A2L0ESV5"/>
<dbReference type="EMBL" id="CP012673">
    <property type="protein sequence ID" value="AUX42364.1"/>
    <property type="molecule type" value="Genomic_DNA"/>
</dbReference>
<gene>
    <name evidence="1" type="ORF">SOCE26_037940</name>
</gene>
<reference evidence="1 2" key="1">
    <citation type="submission" date="2015-09" db="EMBL/GenBank/DDBJ databases">
        <title>Sorangium comparison.</title>
        <authorList>
            <person name="Zaburannyi N."/>
            <person name="Bunk B."/>
            <person name="Overmann J."/>
            <person name="Mueller R."/>
        </authorList>
    </citation>
    <scope>NUCLEOTIDE SEQUENCE [LARGE SCALE GENOMIC DNA]</scope>
    <source>
        <strain evidence="1 2">So ce26</strain>
    </source>
</reference>
<accession>A0A2L0ESV5</accession>
<protein>
    <submittedName>
        <fullName evidence="1">Uncharacterized protein</fullName>
    </submittedName>
</protein>
<dbReference type="Proteomes" id="UP000238348">
    <property type="component" value="Chromosome"/>
</dbReference>